<dbReference type="Proteomes" id="UP001499987">
    <property type="component" value="Unassembled WGS sequence"/>
</dbReference>
<comment type="cofactor">
    <cofactor evidence="1">
        <name>pantetheine 4'-phosphate</name>
        <dbReference type="ChEBI" id="CHEBI:47942"/>
    </cofactor>
</comment>
<dbReference type="InterPro" id="IPR000873">
    <property type="entry name" value="AMP-dep_synth/lig_dom"/>
</dbReference>
<dbReference type="Gene3D" id="3.30.300.30">
    <property type="match status" value="1"/>
</dbReference>
<dbReference type="Pfam" id="PF00668">
    <property type="entry name" value="Condensation"/>
    <property type="match status" value="1"/>
</dbReference>
<dbReference type="PROSITE" id="PS00455">
    <property type="entry name" value="AMP_BINDING"/>
    <property type="match status" value="1"/>
</dbReference>
<dbReference type="SUPFAM" id="SSF47336">
    <property type="entry name" value="ACP-like"/>
    <property type="match status" value="1"/>
</dbReference>
<dbReference type="Pfam" id="PF00501">
    <property type="entry name" value="AMP-binding"/>
    <property type="match status" value="1"/>
</dbReference>
<comment type="caution">
    <text evidence="6">The sequence shown here is derived from an EMBL/GenBank/DDBJ whole genome shotgun (WGS) entry which is preliminary data.</text>
</comment>
<dbReference type="Gene3D" id="3.30.559.30">
    <property type="entry name" value="Nonribosomal peptide synthetase, condensation domain"/>
    <property type="match status" value="1"/>
</dbReference>
<feature type="region of interest" description="Disordered" evidence="4">
    <location>
        <begin position="980"/>
        <end position="1006"/>
    </location>
</feature>
<dbReference type="InterPro" id="IPR025110">
    <property type="entry name" value="AMP-bd_C"/>
</dbReference>
<sequence>MSELINRLAKLPGERRAAFLAQLRGAGARPEAELRPREDRERPVPLSFAQAPLWFLDRLAPGLATYNVTTAYRLDGPLDTDALARALAGVVDRHEALRTRVRETPDGPVQEIAGHQFVDLAPLPAEGASPDEREAWAERFAEEFARRPFDLETGPLWRAALLRSEPERHLLVLAVHHVVCDGWSLGVVARELAAGYAGEAVAPPPVQYADHTLWQRARLTGPELARLTGFWRERLAGLPTVDLPTDRPRPPEVRYEGAHRSRLLPAELAPRVRELARSEGTTPYTVLLTAFLLLLQRYSGQHDLVVGSPTANRDRVEIEDLVGFFVNTLPIRVDLDGEPTGREALARVSAAVRDSFAHGELPFEQIVDAARPPRDPSRSPLVQLAFTYQNADRPLQLTGLTVDQYAVDPGTSRFDMSWNATERADGLDLYVEYATALFDPATVDRMTAHYGTLLDGLLADPGAEAGRLPLLSAEEHAELTGGTYDGARPPVPAGTLATAFAEQAARTPEAVALTVSGRDTSYAELDSAADELADALRAAGARPGERVALLLPRSEELLTAVLAVLRTGAAYVPLDAANPPARIAAVLADATPVAVLATDATEHGLPTGSPARRIVHRDGRWHPEGGALVALTGSGGEAGPDNTAYVIYTSGTTGTPKGVPITHRSAVAFADSVRRLFELTPDDRVLGFASAAFDVSVFETFAALLTGARLCLATDEQRLDPARLQDLMERQAVTVVDLPPSVMALLEPERLPALRIVFVGGEAFSGELVNRWNPGRRFFNGYGPTECTVTMIVQECAGHWTASPPIGLPMDNHVAHVLDRHLRPVPYGVPGELVIGGAGLTPGYLNAPDLTAQKIVADPFGTAPGARLYRTGDLVRREPGGAITFLGRIDQQVKLRGLRIELGEVEAALAAVHGIGQAAAAVWTDPLGERHLVAYTAPADGAEPAEPAALRAALAERLPGWMLPAHYVALPALPLTTSGKVDRRALPEPDPAARPRGGPATAPRTETERILAEEVFAEVLGADGISVHDSFFDLGGTSLRSTRLLARIRERFGAEVPLAEFFRGPTVEHLAALVDRARATALDDDALIGLIERMSEDEAARLLAGGSAS</sequence>
<dbReference type="InterPro" id="IPR001242">
    <property type="entry name" value="Condensation_dom"/>
</dbReference>
<dbReference type="InterPro" id="IPR009081">
    <property type="entry name" value="PP-bd_ACP"/>
</dbReference>
<dbReference type="InterPro" id="IPR020806">
    <property type="entry name" value="PKS_PP-bd"/>
</dbReference>
<dbReference type="NCBIfam" id="TIGR01733">
    <property type="entry name" value="AA-adenyl-dom"/>
    <property type="match status" value="1"/>
</dbReference>
<dbReference type="Gene3D" id="3.40.50.12780">
    <property type="entry name" value="N-terminal domain of ligase-like"/>
    <property type="match status" value="1"/>
</dbReference>
<evidence type="ECO:0000256" key="2">
    <source>
        <dbReference type="ARBA" id="ARBA00022450"/>
    </source>
</evidence>
<dbReference type="InterPro" id="IPR036736">
    <property type="entry name" value="ACP-like_sf"/>
</dbReference>
<keyword evidence="2" id="KW-0596">Phosphopantetheine</keyword>
<dbReference type="PROSITE" id="PS50075">
    <property type="entry name" value="CARRIER"/>
    <property type="match status" value="1"/>
</dbReference>
<dbReference type="InterPro" id="IPR010071">
    <property type="entry name" value="AA_adenyl_dom"/>
</dbReference>
<dbReference type="Pfam" id="PF13193">
    <property type="entry name" value="AMP-binding_C"/>
    <property type="match status" value="1"/>
</dbReference>
<dbReference type="PANTHER" id="PTHR45527">
    <property type="entry name" value="NONRIBOSOMAL PEPTIDE SYNTHETASE"/>
    <property type="match status" value="1"/>
</dbReference>
<dbReference type="PANTHER" id="PTHR45527:SF1">
    <property type="entry name" value="FATTY ACID SYNTHASE"/>
    <property type="match status" value="1"/>
</dbReference>
<reference evidence="7" key="1">
    <citation type="journal article" date="2019" name="Int. J. Syst. Evol. Microbiol.">
        <title>The Global Catalogue of Microorganisms (GCM) 10K type strain sequencing project: providing services to taxonomists for standard genome sequencing and annotation.</title>
        <authorList>
            <consortium name="The Broad Institute Genomics Platform"/>
            <consortium name="The Broad Institute Genome Sequencing Center for Infectious Disease"/>
            <person name="Wu L."/>
            <person name="Ma J."/>
        </authorList>
    </citation>
    <scope>NUCLEOTIDE SEQUENCE [LARGE SCALE GENOMIC DNA]</scope>
    <source>
        <strain evidence="7">JCM 13002</strain>
    </source>
</reference>
<dbReference type="InterPro" id="IPR045851">
    <property type="entry name" value="AMP-bd_C_sf"/>
</dbReference>
<accession>A0ABP4E3F2</accession>
<protein>
    <recommendedName>
        <fullName evidence="5">Carrier domain-containing protein</fullName>
    </recommendedName>
</protein>
<dbReference type="InterPro" id="IPR023213">
    <property type="entry name" value="CAT-like_dom_sf"/>
</dbReference>
<evidence type="ECO:0000259" key="5">
    <source>
        <dbReference type="PROSITE" id="PS50075"/>
    </source>
</evidence>
<evidence type="ECO:0000256" key="3">
    <source>
        <dbReference type="ARBA" id="ARBA00022553"/>
    </source>
</evidence>
<dbReference type="Pfam" id="PF00550">
    <property type="entry name" value="PP-binding"/>
    <property type="match status" value="1"/>
</dbReference>
<dbReference type="Gene3D" id="3.40.50.1820">
    <property type="entry name" value="alpha/beta hydrolase"/>
    <property type="match status" value="1"/>
</dbReference>
<evidence type="ECO:0000313" key="7">
    <source>
        <dbReference type="Proteomes" id="UP001499987"/>
    </source>
</evidence>
<feature type="domain" description="Carrier" evidence="5">
    <location>
        <begin position="1002"/>
        <end position="1078"/>
    </location>
</feature>
<dbReference type="RefSeq" id="WP_344623935.1">
    <property type="nucleotide sequence ID" value="NZ_BAAALD010000022.1"/>
</dbReference>
<keyword evidence="3" id="KW-0597">Phosphoprotein</keyword>
<dbReference type="InterPro" id="IPR029058">
    <property type="entry name" value="AB_hydrolase_fold"/>
</dbReference>
<proteinExistence type="predicted"/>
<name>A0ABP4E3F2_9ACTN</name>
<dbReference type="InterPro" id="IPR042099">
    <property type="entry name" value="ANL_N_sf"/>
</dbReference>
<dbReference type="InterPro" id="IPR020845">
    <property type="entry name" value="AMP-binding_CS"/>
</dbReference>
<dbReference type="Gene3D" id="3.30.559.10">
    <property type="entry name" value="Chloramphenicol acetyltransferase-like domain"/>
    <property type="match status" value="1"/>
</dbReference>
<keyword evidence="7" id="KW-1185">Reference proteome</keyword>
<dbReference type="SUPFAM" id="SSF56801">
    <property type="entry name" value="Acetyl-CoA synthetase-like"/>
    <property type="match status" value="1"/>
</dbReference>
<dbReference type="CDD" id="cd05930">
    <property type="entry name" value="A_NRPS"/>
    <property type="match status" value="1"/>
</dbReference>
<gene>
    <name evidence="6" type="ORF">GCM10009663_28300</name>
</gene>
<evidence type="ECO:0000313" key="6">
    <source>
        <dbReference type="EMBL" id="GAA1083388.1"/>
    </source>
</evidence>
<dbReference type="CDD" id="cd19531">
    <property type="entry name" value="LCL_NRPS-like"/>
    <property type="match status" value="1"/>
</dbReference>
<dbReference type="EMBL" id="BAAALD010000022">
    <property type="protein sequence ID" value="GAA1083388.1"/>
    <property type="molecule type" value="Genomic_DNA"/>
</dbReference>
<dbReference type="SMART" id="SM00823">
    <property type="entry name" value="PKS_PP"/>
    <property type="match status" value="1"/>
</dbReference>
<evidence type="ECO:0000256" key="1">
    <source>
        <dbReference type="ARBA" id="ARBA00001957"/>
    </source>
</evidence>
<dbReference type="SUPFAM" id="SSF52777">
    <property type="entry name" value="CoA-dependent acyltransferases"/>
    <property type="match status" value="2"/>
</dbReference>
<feature type="compositionally biased region" description="Low complexity" evidence="4">
    <location>
        <begin position="994"/>
        <end position="1004"/>
    </location>
</feature>
<organism evidence="6 7">
    <name type="scientific">Kitasatospora arboriphila</name>
    <dbReference type="NCBI Taxonomy" id="258052"/>
    <lineage>
        <taxon>Bacteria</taxon>
        <taxon>Bacillati</taxon>
        <taxon>Actinomycetota</taxon>
        <taxon>Actinomycetes</taxon>
        <taxon>Kitasatosporales</taxon>
        <taxon>Streptomycetaceae</taxon>
        <taxon>Kitasatospora</taxon>
    </lineage>
</organism>
<evidence type="ECO:0000256" key="4">
    <source>
        <dbReference type="SAM" id="MobiDB-lite"/>
    </source>
</evidence>
<feature type="compositionally biased region" description="Basic and acidic residues" evidence="4">
    <location>
        <begin position="980"/>
        <end position="993"/>
    </location>
</feature>